<evidence type="ECO:0000313" key="6">
    <source>
        <dbReference type="Proteomes" id="UP000295106"/>
    </source>
</evidence>
<gene>
    <name evidence="5" type="ORF">EV684_1047</name>
</gene>
<evidence type="ECO:0000259" key="3">
    <source>
        <dbReference type="PROSITE" id="PS50110"/>
    </source>
</evidence>
<evidence type="ECO:0000259" key="4">
    <source>
        <dbReference type="PROSITE" id="PS50930"/>
    </source>
</evidence>
<dbReference type="RefSeq" id="WP_132645719.1">
    <property type="nucleotide sequence ID" value="NZ_CP181386.1"/>
</dbReference>
<dbReference type="Proteomes" id="UP000295106">
    <property type="component" value="Unassembled WGS sequence"/>
</dbReference>
<dbReference type="SUPFAM" id="SSF52172">
    <property type="entry name" value="CheY-like"/>
    <property type="match status" value="1"/>
</dbReference>
<dbReference type="FunFam" id="3.40.50.2300:FF:000051">
    <property type="entry name" value="Two-component response regulator yehT"/>
    <property type="match status" value="1"/>
</dbReference>
<dbReference type="EMBL" id="SLXD01000004">
    <property type="protein sequence ID" value="TCP03289.1"/>
    <property type="molecule type" value="Genomic_DNA"/>
</dbReference>
<evidence type="ECO:0000313" key="5">
    <source>
        <dbReference type="EMBL" id="TCP03289.1"/>
    </source>
</evidence>
<dbReference type="AlphaFoldDB" id="A0A4R2M7M9"/>
<name>A0A4R2M7M9_RUBGE</name>
<reference evidence="5 6" key="1">
    <citation type="submission" date="2019-03" db="EMBL/GenBank/DDBJ databases">
        <title>Genomic Encyclopedia of Type Strains, Phase IV (KMG-IV): sequencing the most valuable type-strain genomes for metagenomic binning, comparative biology and taxonomic classification.</title>
        <authorList>
            <person name="Goeker M."/>
        </authorList>
    </citation>
    <scope>NUCLEOTIDE SEQUENCE [LARGE SCALE GENOMIC DNA]</scope>
    <source>
        <strain evidence="5 6">DSM 1709</strain>
    </source>
</reference>
<dbReference type="GO" id="GO:0005829">
    <property type="term" value="C:cytosol"/>
    <property type="evidence" value="ECO:0007669"/>
    <property type="project" value="TreeGrafter"/>
</dbReference>
<dbReference type="CDD" id="cd17532">
    <property type="entry name" value="REC_LytTR_AlgR-like"/>
    <property type="match status" value="1"/>
</dbReference>
<proteinExistence type="predicted"/>
<dbReference type="GO" id="GO:0006355">
    <property type="term" value="P:regulation of DNA-templated transcription"/>
    <property type="evidence" value="ECO:0007669"/>
    <property type="project" value="TreeGrafter"/>
</dbReference>
<keyword evidence="1" id="KW-0238">DNA-binding</keyword>
<dbReference type="SMART" id="SM00448">
    <property type="entry name" value="REC"/>
    <property type="match status" value="1"/>
</dbReference>
<dbReference type="PANTHER" id="PTHR48111">
    <property type="entry name" value="REGULATOR OF RPOS"/>
    <property type="match status" value="1"/>
</dbReference>
<protein>
    <submittedName>
        <fullName evidence="5">LytTR family two component transcriptional regulator</fullName>
    </submittedName>
</protein>
<dbReference type="NCBIfam" id="NF008677">
    <property type="entry name" value="PRK11697.1"/>
    <property type="match status" value="1"/>
</dbReference>
<dbReference type="GeneID" id="99685855"/>
<keyword evidence="2" id="KW-0597">Phosphoprotein</keyword>
<dbReference type="SMART" id="SM00850">
    <property type="entry name" value="LytTR"/>
    <property type="match status" value="1"/>
</dbReference>
<organism evidence="5 6">
    <name type="scientific">Rubrivivax gelatinosus</name>
    <name type="common">Rhodocyclus gelatinosus</name>
    <name type="synonym">Rhodopseudomonas gelatinosa</name>
    <dbReference type="NCBI Taxonomy" id="28068"/>
    <lineage>
        <taxon>Bacteria</taxon>
        <taxon>Pseudomonadati</taxon>
        <taxon>Pseudomonadota</taxon>
        <taxon>Betaproteobacteria</taxon>
        <taxon>Burkholderiales</taxon>
        <taxon>Sphaerotilaceae</taxon>
        <taxon>Rubrivivax</taxon>
    </lineage>
</organism>
<dbReference type="InterPro" id="IPR007492">
    <property type="entry name" value="LytTR_DNA-bd_dom"/>
</dbReference>
<feature type="modified residue" description="4-aspartylphosphate" evidence="2">
    <location>
        <position position="53"/>
    </location>
</feature>
<dbReference type="Pfam" id="PF04397">
    <property type="entry name" value="LytTR"/>
    <property type="match status" value="1"/>
</dbReference>
<dbReference type="OrthoDB" id="8889669at2"/>
<feature type="domain" description="Response regulatory" evidence="3">
    <location>
        <begin position="2"/>
        <end position="115"/>
    </location>
</feature>
<dbReference type="Pfam" id="PF00072">
    <property type="entry name" value="Response_reg"/>
    <property type="match status" value="1"/>
</dbReference>
<dbReference type="Gene3D" id="2.40.50.1020">
    <property type="entry name" value="LytTr DNA-binding domain"/>
    <property type="match status" value="1"/>
</dbReference>
<dbReference type="GO" id="GO:0032993">
    <property type="term" value="C:protein-DNA complex"/>
    <property type="evidence" value="ECO:0007669"/>
    <property type="project" value="TreeGrafter"/>
</dbReference>
<feature type="domain" description="HTH LytTR-type" evidence="4">
    <location>
        <begin position="134"/>
        <end position="236"/>
    </location>
</feature>
<dbReference type="GO" id="GO:0000976">
    <property type="term" value="F:transcription cis-regulatory region binding"/>
    <property type="evidence" value="ECO:0007669"/>
    <property type="project" value="TreeGrafter"/>
</dbReference>
<dbReference type="GO" id="GO:0000156">
    <property type="term" value="F:phosphorelay response regulator activity"/>
    <property type="evidence" value="ECO:0007669"/>
    <property type="project" value="TreeGrafter"/>
</dbReference>
<dbReference type="InterPro" id="IPR039420">
    <property type="entry name" value="WalR-like"/>
</dbReference>
<dbReference type="PANTHER" id="PTHR48111:SF3">
    <property type="entry name" value="TRANSCRIPTIONAL REGULATORY PROTEIN BTSR"/>
    <property type="match status" value="1"/>
</dbReference>
<evidence type="ECO:0000256" key="1">
    <source>
        <dbReference type="ARBA" id="ARBA00023125"/>
    </source>
</evidence>
<dbReference type="InterPro" id="IPR001789">
    <property type="entry name" value="Sig_transdc_resp-reg_receiver"/>
</dbReference>
<dbReference type="Gene3D" id="3.40.50.2300">
    <property type="match status" value="1"/>
</dbReference>
<dbReference type="PROSITE" id="PS50110">
    <property type="entry name" value="RESPONSE_REGULATORY"/>
    <property type="match status" value="1"/>
</dbReference>
<dbReference type="PROSITE" id="PS50930">
    <property type="entry name" value="HTH_LYTTR"/>
    <property type="match status" value="1"/>
</dbReference>
<comment type="caution">
    <text evidence="5">The sequence shown here is derived from an EMBL/GenBank/DDBJ whole genome shotgun (WGS) entry which is preliminary data.</text>
</comment>
<accession>A0A4R2M7M9</accession>
<evidence type="ECO:0000256" key="2">
    <source>
        <dbReference type="PROSITE-ProRule" id="PRU00169"/>
    </source>
</evidence>
<dbReference type="InterPro" id="IPR011006">
    <property type="entry name" value="CheY-like_superfamily"/>
</dbReference>
<sequence>MNVLIVDDETPAREEIARLLSRVADVSIVGQCANAVEALAAINHLHPDVVFLDINMPQISGLELLGMLDPEEMPRVVFLTAYSEYALKAFEQDAFDYLLKPVDPARLDVTLQRLRRDAAPTADLSKLAAPLRQIPCPGHQRVQLVKVEQVEYANSTGTGVFLVTTDGVEHFTELTLRTLEERTPLLRCHRQYLVNPEQILEIVFQELGGAEIVTHGGRRVPVSRRLLGELKEKLGFA</sequence>